<dbReference type="InterPro" id="IPR058831">
    <property type="entry name" value="LolA-like_dom_2nd"/>
</dbReference>
<dbReference type="Pfam" id="PF25898">
    <property type="entry name" value="LolA_2nd_metazoa"/>
    <property type="match status" value="1"/>
</dbReference>
<name>A0AAE1PIM8_9EUCA</name>
<keyword evidence="3" id="KW-0732">Signal</keyword>
<dbReference type="PANTHER" id="PTHR36902">
    <property type="entry name" value="ENRICHED IN SURFACE-LABELED PROTEOME PROTEIN 9"/>
    <property type="match status" value="1"/>
</dbReference>
<evidence type="ECO:0000313" key="6">
    <source>
        <dbReference type="Proteomes" id="UP001292094"/>
    </source>
</evidence>
<dbReference type="AlphaFoldDB" id="A0AAE1PIM8"/>
<protein>
    <recommendedName>
        <fullName evidence="4">LolA-like domain-containing protein</fullName>
    </recommendedName>
</protein>
<keyword evidence="2" id="KW-1133">Transmembrane helix</keyword>
<feature type="chain" id="PRO_5042002434" description="LolA-like domain-containing protein" evidence="3">
    <location>
        <begin position="29"/>
        <end position="759"/>
    </location>
</feature>
<reference evidence="5" key="1">
    <citation type="submission" date="2023-11" db="EMBL/GenBank/DDBJ databases">
        <title>Genome assemblies of two species of porcelain crab, Petrolisthes cinctipes and Petrolisthes manimaculis (Anomura: Porcellanidae).</title>
        <authorList>
            <person name="Angst P."/>
        </authorList>
    </citation>
    <scope>NUCLEOTIDE SEQUENCE</scope>
    <source>
        <strain evidence="5">PB745_02</strain>
        <tissue evidence="5">Gill</tissue>
    </source>
</reference>
<feature type="compositionally biased region" description="Low complexity" evidence="1">
    <location>
        <begin position="657"/>
        <end position="668"/>
    </location>
</feature>
<feature type="transmembrane region" description="Helical" evidence="2">
    <location>
        <begin position="723"/>
        <end position="747"/>
    </location>
</feature>
<feature type="region of interest" description="Disordered" evidence="1">
    <location>
        <begin position="657"/>
        <end position="714"/>
    </location>
</feature>
<dbReference type="EMBL" id="JAWZYT010001756">
    <property type="protein sequence ID" value="KAK4309390.1"/>
    <property type="molecule type" value="Genomic_DNA"/>
</dbReference>
<keyword evidence="2" id="KW-0812">Transmembrane</keyword>
<evidence type="ECO:0000313" key="5">
    <source>
        <dbReference type="EMBL" id="KAK4309390.1"/>
    </source>
</evidence>
<accession>A0AAE1PIM8</accession>
<organism evidence="5 6">
    <name type="scientific">Petrolisthes manimaculis</name>
    <dbReference type="NCBI Taxonomy" id="1843537"/>
    <lineage>
        <taxon>Eukaryota</taxon>
        <taxon>Metazoa</taxon>
        <taxon>Ecdysozoa</taxon>
        <taxon>Arthropoda</taxon>
        <taxon>Crustacea</taxon>
        <taxon>Multicrustacea</taxon>
        <taxon>Malacostraca</taxon>
        <taxon>Eumalacostraca</taxon>
        <taxon>Eucarida</taxon>
        <taxon>Decapoda</taxon>
        <taxon>Pleocyemata</taxon>
        <taxon>Anomura</taxon>
        <taxon>Galatheoidea</taxon>
        <taxon>Porcellanidae</taxon>
        <taxon>Petrolisthes</taxon>
    </lineage>
</organism>
<dbReference type="PANTHER" id="PTHR36902:SF1">
    <property type="entry name" value="ENRICHED IN SURFACE-LABELED PROTEOME PROTEIN 9"/>
    <property type="match status" value="1"/>
</dbReference>
<sequence length="759" mass="84868">MGPCRRTWLLLLVVLVVLVLVLVTRGEAQGQQGLLDVNRETQYCTSVPDQNDSPPQPEVANLYTTRAEVIRIADQNITLVDYMQYDYHGPENKVAIKISSKYTFTRYILNWNTGQMLKFKLPKNDEGERECLVRLVEEGVTLFPVLSGSGRNLSSDHIPSPGVILGVLNWTDTHYKGRYGQRGMSSERWDWCGLKQYEQDAATPNVSMATYWSASSWKMPVPEWQIHGSFPLGYEVVVQASDPPTPGMTKPLVHNIMYYRPDEVDAEAFLLPSEVYCPSMIPEGGHEFPDFGKDRLFTFSLEVKLPDINAVSWADGWYDFEKQLYRIDHDVSSTPRETVTTSEILDFNDGLSFTIPWGFGPGECRVSLVNDTRTDWSDITGLGHLWADSPNAFFGLDTTNYTYYGLGVIRGLTGEEWRGQRTDWPPNAVDGNTLTLWQWTFTHGNVSTVTSMGEVVYVERHIPIGLKVTAHHDINTNEGLFTKGSSYVYQLYNFDLETDVKEDLYSDAGVFDTYQCYSANWRDHLKFKLDVSSYVDVVETPLFTSVRFREYWQKLLAEKGTVSPLRITRVKTVWEDTGLTWVEFVLLYRHPDIGELNSDLFQHMTPGVEARQLISLAINDGEVFFNGTRPDNGEVFSLVAVARSLSIVTDPDCFSTTTTSIPHSTTPHSTPPPVTTTPGGNQGTTTTPSSNSVTTTPSTTSTTTAITTTTPVNNNKSYSSGDIAGLGIGMLLSGLAFGALVTFLVVIKQCHYAVMSCCR</sequence>
<gene>
    <name evidence="5" type="ORF">Pmani_018967</name>
</gene>
<keyword evidence="6" id="KW-1185">Reference proteome</keyword>
<keyword evidence="2" id="KW-0472">Membrane</keyword>
<evidence type="ECO:0000256" key="3">
    <source>
        <dbReference type="SAM" id="SignalP"/>
    </source>
</evidence>
<evidence type="ECO:0000256" key="2">
    <source>
        <dbReference type="SAM" id="Phobius"/>
    </source>
</evidence>
<comment type="caution">
    <text evidence="5">The sequence shown here is derived from an EMBL/GenBank/DDBJ whole genome shotgun (WGS) entry which is preliminary data.</text>
</comment>
<evidence type="ECO:0000259" key="4">
    <source>
        <dbReference type="Pfam" id="PF25898"/>
    </source>
</evidence>
<feature type="domain" description="LolA-like" evidence="4">
    <location>
        <begin position="272"/>
        <end position="517"/>
    </location>
</feature>
<feature type="compositionally biased region" description="Low complexity" evidence="1">
    <location>
        <begin position="676"/>
        <end position="711"/>
    </location>
</feature>
<feature type="signal peptide" evidence="3">
    <location>
        <begin position="1"/>
        <end position="28"/>
    </location>
</feature>
<dbReference type="Proteomes" id="UP001292094">
    <property type="component" value="Unassembled WGS sequence"/>
</dbReference>
<proteinExistence type="predicted"/>
<evidence type="ECO:0000256" key="1">
    <source>
        <dbReference type="SAM" id="MobiDB-lite"/>
    </source>
</evidence>